<dbReference type="GO" id="GO:0016757">
    <property type="term" value="F:glycosyltransferase activity"/>
    <property type="evidence" value="ECO:0007669"/>
    <property type="project" value="UniProtKB-KW"/>
</dbReference>
<keyword evidence="4" id="KW-1185">Reference proteome</keyword>
<evidence type="ECO:0000256" key="1">
    <source>
        <dbReference type="ARBA" id="ARBA00022676"/>
    </source>
</evidence>
<dbReference type="Pfam" id="PF13692">
    <property type="entry name" value="Glyco_trans_1_4"/>
    <property type="match status" value="1"/>
</dbReference>
<accession>A0A192A254</accession>
<sequence>MRVLVLMRYGRLGASSRLRMVQYIPWLEREDIGVSTQEFFSDAMLNNRYRNGRYGYGALIDVYWKRICALVCGRGKGLLWIEKEALPWFPAWIERILLGHVPYVLDYDDALFHNYDLHSSRVVRAMLGRRIDTLMRGARLVIAGNDYLAQRARQAGARWVEIVPTVIDLNRYYVRNSSLSSDLLRIVWVGSPSTVQYLRLIETALVTLGRQVRFTLRVVGAEISMPGVDIECLPWSENSEVASITECDIGIMPLTDSPWERGKCGYKLIQYMACGLPVVASPVGVNSQIVRDGENGFLADTPEAWERALGQLLHQASSRECMGRAGRSRVEEEYCVQRVAPRLATLLKQAGAR</sequence>
<evidence type="ECO:0000313" key="3">
    <source>
        <dbReference type="EMBL" id="ANJ74377.1"/>
    </source>
</evidence>
<dbReference type="PANTHER" id="PTHR12526:SF510">
    <property type="entry name" value="D-INOSITOL 3-PHOSPHATE GLYCOSYLTRANSFERASE"/>
    <property type="match status" value="1"/>
</dbReference>
<dbReference type="Proteomes" id="UP000078572">
    <property type="component" value="Chromosome 1"/>
</dbReference>
<dbReference type="AlphaFoldDB" id="A0A192A254"/>
<dbReference type="SUPFAM" id="SSF53756">
    <property type="entry name" value="UDP-Glycosyltransferase/glycogen phosphorylase"/>
    <property type="match status" value="1"/>
</dbReference>
<proteinExistence type="predicted"/>
<dbReference type="OrthoDB" id="9815351at2"/>
<dbReference type="Gene3D" id="3.40.50.2000">
    <property type="entry name" value="Glycogen Phosphorylase B"/>
    <property type="match status" value="1"/>
</dbReference>
<dbReference type="CDD" id="cd03801">
    <property type="entry name" value="GT4_PimA-like"/>
    <property type="match status" value="1"/>
</dbReference>
<dbReference type="PANTHER" id="PTHR12526">
    <property type="entry name" value="GLYCOSYLTRANSFERASE"/>
    <property type="match status" value="1"/>
</dbReference>
<reference evidence="4" key="1">
    <citation type="submission" date="2016-06" db="EMBL/GenBank/DDBJ databases">
        <authorList>
            <person name="Xu Y."/>
            <person name="Nagy A."/>
            <person name="Yan X."/>
            <person name="Kim S.W."/>
            <person name="Haley B."/>
            <person name="Liu N.T."/>
            <person name="Nou X."/>
        </authorList>
    </citation>
    <scope>NUCLEOTIDE SEQUENCE [LARGE SCALE GENOMIC DNA]</scope>
    <source>
        <strain evidence="4">ATCC 49129</strain>
    </source>
</reference>
<organism evidence="3 4">
    <name type="scientific">Ralstonia insidiosa</name>
    <dbReference type="NCBI Taxonomy" id="190721"/>
    <lineage>
        <taxon>Bacteria</taxon>
        <taxon>Pseudomonadati</taxon>
        <taxon>Pseudomonadota</taxon>
        <taxon>Betaproteobacteria</taxon>
        <taxon>Burkholderiales</taxon>
        <taxon>Burkholderiaceae</taxon>
        <taxon>Ralstonia</taxon>
    </lineage>
</organism>
<protein>
    <submittedName>
        <fullName evidence="3">Glycosyl transferase family 1</fullName>
    </submittedName>
</protein>
<evidence type="ECO:0000313" key="4">
    <source>
        <dbReference type="Proteomes" id="UP000078572"/>
    </source>
</evidence>
<name>A0A192A254_9RALS</name>
<dbReference type="EMBL" id="CP016022">
    <property type="protein sequence ID" value="ANJ74377.1"/>
    <property type="molecule type" value="Genomic_DNA"/>
</dbReference>
<evidence type="ECO:0000256" key="2">
    <source>
        <dbReference type="ARBA" id="ARBA00022679"/>
    </source>
</evidence>
<gene>
    <name evidence="3" type="ORF">A9Y76_03390</name>
</gene>
<keyword evidence="2 3" id="KW-0808">Transferase</keyword>
<keyword evidence="1" id="KW-0328">Glycosyltransferase</keyword>